<gene>
    <name evidence="1" type="ORF">EYC80_003836</name>
</gene>
<protein>
    <submittedName>
        <fullName evidence="1">Uncharacterized protein</fullName>
    </submittedName>
</protein>
<dbReference type="AlphaFoldDB" id="A0A5N6KMV0"/>
<proteinExistence type="predicted"/>
<sequence length="108" mass="12157">MARMPLTHLTKSFNVTKEGSGKRASNDKLNGCLGKGHQQIGLAFFDSRVFYDIRKILNRDLYQLDVQIAILNPCVCEVVEWSAVRAQRPFIASSVSAQPFSFTLLSFF</sequence>
<dbReference type="OrthoDB" id="10296597at2759"/>
<name>A0A5N6KMV0_MONLA</name>
<reference evidence="1 2" key="1">
    <citation type="submission" date="2019-06" db="EMBL/GenBank/DDBJ databases">
        <title>Genome Sequence of the Brown Rot Fungal Pathogen Monilinia laxa.</title>
        <authorList>
            <person name="De Miccolis Angelini R.M."/>
            <person name="Landi L."/>
            <person name="Abate D."/>
            <person name="Pollastro S."/>
            <person name="Romanazzi G."/>
            <person name="Faretra F."/>
        </authorList>
    </citation>
    <scope>NUCLEOTIDE SEQUENCE [LARGE SCALE GENOMIC DNA]</scope>
    <source>
        <strain evidence="1 2">Mlax316</strain>
    </source>
</reference>
<accession>A0A5N6KMV0</accession>
<evidence type="ECO:0000313" key="1">
    <source>
        <dbReference type="EMBL" id="KAB8304439.1"/>
    </source>
</evidence>
<organism evidence="1 2">
    <name type="scientific">Monilinia laxa</name>
    <name type="common">Brown rot fungus</name>
    <name type="synonym">Sclerotinia laxa</name>
    <dbReference type="NCBI Taxonomy" id="61186"/>
    <lineage>
        <taxon>Eukaryota</taxon>
        <taxon>Fungi</taxon>
        <taxon>Dikarya</taxon>
        <taxon>Ascomycota</taxon>
        <taxon>Pezizomycotina</taxon>
        <taxon>Leotiomycetes</taxon>
        <taxon>Helotiales</taxon>
        <taxon>Sclerotiniaceae</taxon>
        <taxon>Monilinia</taxon>
    </lineage>
</organism>
<comment type="caution">
    <text evidence="1">The sequence shown here is derived from an EMBL/GenBank/DDBJ whole genome shotgun (WGS) entry which is preliminary data.</text>
</comment>
<dbReference type="EMBL" id="VIGI01000001">
    <property type="protein sequence ID" value="KAB8304439.1"/>
    <property type="molecule type" value="Genomic_DNA"/>
</dbReference>
<keyword evidence="2" id="KW-1185">Reference proteome</keyword>
<evidence type="ECO:0000313" key="2">
    <source>
        <dbReference type="Proteomes" id="UP000326757"/>
    </source>
</evidence>
<dbReference type="Proteomes" id="UP000326757">
    <property type="component" value="Unassembled WGS sequence"/>
</dbReference>